<keyword evidence="8" id="KW-1185">Reference proteome</keyword>
<protein>
    <submittedName>
        <fullName evidence="7">ADP-ribosylation factor-like protein 6-interacting protein 1</fullName>
    </submittedName>
</protein>
<evidence type="ECO:0000313" key="7">
    <source>
        <dbReference type="EMBL" id="GFO38744.1"/>
    </source>
</evidence>
<feature type="transmembrane region" description="Helical" evidence="5">
    <location>
        <begin position="146"/>
        <end position="162"/>
    </location>
</feature>
<dbReference type="Proteomes" id="UP000735302">
    <property type="component" value="Unassembled WGS sequence"/>
</dbReference>
<dbReference type="Pfam" id="PF24456">
    <property type="entry name" value="RHD_RETREG1-3"/>
    <property type="match status" value="1"/>
</dbReference>
<evidence type="ECO:0000256" key="5">
    <source>
        <dbReference type="SAM" id="Phobius"/>
    </source>
</evidence>
<reference evidence="7 8" key="1">
    <citation type="journal article" date="2021" name="Elife">
        <title>Chloroplast acquisition without the gene transfer in kleptoplastic sea slugs, Plakobranchus ocellatus.</title>
        <authorList>
            <person name="Maeda T."/>
            <person name="Takahashi S."/>
            <person name="Yoshida T."/>
            <person name="Shimamura S."/>
            <person name="Takaki Y."/>
            <person name="Nagai Y."/>
            <person name="Toyoda A."/>
            <person name="Suzuki Y."/>
            <person name="Arimoto A."/>
            <person name="Ishii H."/>
            <person name="Satoh N."/>
            <person name="Nishiyama T."/>
            <person name="Hasebe M."/>
            <person name="Maruyama T."/>
            <person name="Minagawa J."/>
            <person name="Obokata J."/>
            <person name="Shigenobu S."/>
        </authorList>
    </citation>
    <scope>NUCLEOTIDE SEQUENCE [LARGE SCALE GENOMIC DNA]</scope>
</reference>
<sequence length="215" mass="24829">MDYHLRKQFPASSDLPNEGRVSENSLLEMKRDLEGWREVLLPLASLLRWDKPFYPAIIAGTISILFLCVWYSSMSAVTTLSLFFLIVGIFDFIVPHLGPAITGIKTWTGVEEEEFSYICEHISDTQQDIMDTWLGLSAMRQKNPKLFFFVTMGFLTCTAWIGNLIDNLFLTYLLVMFLFLLPGIRQNNMANKYLQPVFNILLKLRQDAKNRKKES</sequence>
<comment type="subcellular location">
    <subcellularLocation>
        <location evidence="1">Membrane</location>
        <topology evidence="1">Multi-pass membrane protein</topology>
    </subcellularLocation>
</comment>
<dbReference type="AlphaFoldDB" id="A0AAV4D3M5"/>
<organism evidence="7 8">
    <name type="scientific">Plakobranchus ocellatus</name>
    <dbReference type="NCBI Taxonomy" id="259542"/>
    <lineage>
        <taxon>Eukaryota</taxon>
        <taxon>Metazoa</taxon>
        <taxon>Spiralia</taxon>
        <taxon>Lophotrochozoa</taxon>
        <taxon>Mollusca</taxon>
        <taxon>Gastropoda</taxon>
        <taxon>Heterobranchia</taxon>
        <taxon>Euthyneura</taxon>
        <taxon>Panpulmonata</taxon>
        <taxon>Sacoglossa</taxon>
        <taxon>Placobranchoidea</taxon>
        <taxon>Plakobranchidae</taxon>
        <taxon>Plakobranchus</taxon>
    </lineage>
</organism>
<feature type="transmembrane region" description="Helical" evidence="5">
    <location>
        <begin position="53"/>
        <end position="73"/>
    </location>
</feature>
<comment type="caution">
    <text evidence="7">The sequence shown here is derived from an EMBL/GenBank/DDBJ whole genome shotgun (WGS) entry which is preliminary data.</text>
</comment>
<dbReference type="GO" id="GO:0016020">
    <property type="term" value="C:membrane"/>
    <property type="evidence" value="ECO:0007669"/>
    <property type="project" value="UniProtKB-SubCell"/>
</dbReference>
<dbReference type="InterPro" id="IPR052114">
    <property type="entry name" value="ER_autophagy_membrane_reg"/>
</dbReference>
<evidence type="ECO:0000256" key="3">
    <source>
        <dbReference type="ARBA" id="ARBA00022989"/>
    </source>
</evidence>
<feature type="transmembrane region" description="Helical" evidence="5">
    <location>
        <begin position="79"/>
        <end position="98"/>
    </location>
</feature>
<dbReference type="PANTHER" id="PTHR20952">
    <property type="entry name" value="ADP-RIBOSYLATION-LIKE FACTOR 6-INTERACTING PROTEIN"/>
    <property type="match status" value="1"/>
</dbReference>
<gene>
    <name evidence="7" type="ORF">PoB_006524900</name>
</gene>
<dbReference type="PANTHER" id="PTHR20952:SF0">
    <property type="entry name" value="ADP-RIBOSYLATION FACTOR-LIKE PROTEIN 6-INTERACTING PROTEIN 1"/>
    <property type="match status" value="1"/>
</dbReference>
<feature type="transmembrane region" description="Helical" evidence="5">
    <location>
        <begin position="168"/>
        <end position="184"/>
    </location>
</feature>
<evidence type="ECO:0000256" key="1">
    <source>
        <dbReference type="ARBA" id="ARBA00004141"/>
    </source>
</evidence>
<evidence type="ECO:0000259" key="6">
    <source>
        <dbReference type="Pfam" id="PF24456"/>
    </source>
</evidence>
<proteinExistence type="predicted"/>
<accession>A0AAV4D3M5</accession>
<dbReference type="EMBL" id="BLXT01007347">
    <property type="protein sequence ID" value="GFO38744.1"/>
    <property type="molecule type" value="Genomic_DNA"/>
</dbReference>
<keyword evidence="2 5" id="KW-0812">Transmembrane</keyword>
<dbReference type="InterPro" id="IPR057282">
    <property type="entry name" value="RETREG1-3-like_RHD"/>
</dbReference>
<evidence type="ECO:0000313" key="8">
    <source>
        <dbReference type="Proteomes" id="UP000735302"/>
    </source>
</evidence>
<dbReference type="GO" id="GO:0005783">
    <property type="term" value="C:endoplasmic reticulum"/>
    <property type="evidence" value="ECO:0007669"/>
    <property type="project" value="UniProtKB-ARBA"/>
</dbReference>
<evidence type="ECO:0000256" key="4">
    <source>
        <dbReference type="ARBA" id="ARBA00023136"/>
    </source>
</evidence>
<keyword evidence="3 5" id="KW-1133">Transmembrane helix</keyword>
<name>A0AAV4D3M5_9GAST</name>
<evidence type="ECO:0000256" key="2">
    <source>
        <dbReference type="ARBA" id="ARBA00022692"/>
    </source>
</evidence>
<feature type="domain" description="RETREG1-3/ARL6IP-like N-terminal reticulon-homology" evidence="6">
    <location>
        <begin position="37"/>
        <end position="204"/>
    </location>
</feature>
<keyword evidence="4 5" id="KW-0472">Membrane</keyword>